<name>A0A0C2SW25_AMAMK</name>
<accession>A0A0C2SW25</accession>
<reference evidence="2 3" key="1">
    <citation type="submission" date="2014-04" db="EMBL/GenBank/DDBJ databases">
        <title>Evolutionary Origins and Diversification of the Mycorrhizal Mutualists.</title>
        <authorList>
            <consortium name="DOE Joint Genome Institute"/>
            <consortium name="Mycorrhizal Genomics Consortium"/>
            <person name="Kohler A."/>
            <person name="Kuo A."/>
            <person name="Nagy L.G."/>
            <person name="Floudas D."/>
            <person name="Copeland A."/>
            <person name="Barry K.W."/>
            <person name="Cichocki N."/>
            <person name="Veneault-Fourrey C."/>
            <person name="LaButti K."/>
            <person name="Lindquist E.A."/>
            <person name="Lipzen A."/>
            <person name="Lundell T."/>
            <person name="Morin E."/>
            <person name="Murat C."/>
            <person name="Riley R."/>
            <person name="Ohm R."/>
            <person name="Sun H."/>
            <person name="Tunlid A."/>
            <person name="Henrissat B."/>
            <person name="Grigoriev I.V."/>
            <person name="Hibbett D.S."/>
            <person name="Martin F."/>
        </authorList>
    </citation>
    <scope>NUCLEOTIDE SEQUENCE [LARGE SCALE GENOMIC DNA]</scope>
    <source>
        <strain evidence="2 3">Koide BX008</strain>
    </source>
</reference>
<dbReference type="AlphaFoldDB" id="A0A0C2SW25"/>
<dbReference type="Proteomes" id="UP000054549">
    <property type="component" value="Unassembled WGS sequence"/>
</dbReference>
<gene>
    <name evidence="2" type="ORF">M378DRAFT_159466</name>
</gene>
<organism evidence="2 3">
    <name type="scientific">Amanita muscaria (strain Koide BX008)</name>
    <dbReference type="NCBI Taxonomy" id="946122"/>
    <lineage>
        <taxon>Eukaryota</taxon>
        <taxon>Fungi</taxon>
        <taxon>Dikarya</taxon>
        <taxon>Basidiomycota</taxon>
        <taxon>Agaricomycotina</taxon>
        <taxon>Agaricomycetes</taxon>
        <taxon>Agaricomycetidae</taxon>
        <taxon>Agaricales</taxon>
        <taxon>Pluteineae</taxon>
        <taxon>Amanitaceae</taxon>
        <taxon>Amanita</taxon>
    </lineage>
</organism>
<keyword evidence="3" id="KW-1185">Reference proteome</keyword>
<feature type="compositionally biased region" description="Polar residues" evidence="1">
    <location>
        <begin position="7"/>
        <end position="24"/>
    </location>
</feature>
<dbReference type="InParanoid" id="A0A0C2SW25"/>
<evidence type="ECO:0000256" key="1">
    <source>
        <dbReference type="SAM" id="MobiDB-lite"/>
    </source>
</evidence>
<feature type="region of interest" description="Disordered" evidence="1">
    <location>
        <begin position="1"/>
        <end position="25"/>
    </location>
</feature>
<protein>
    <submittedName>
        <fullName evidence="2">Uncharacterized protein</fullName>
    </submittedName>
</protein>
<evidence type="ECO:0000313" key="3">
    <source>
        <dbReference type="Proteomes" id="UP000054549"/>
    </source>
</evidence>
<sequence length="87" mass="9791">MDPVPTVQHSSEGSRSRFSAQFNHRSSTISYRRRSIPGSIVYGTSPCRIIWGQAINKISPTLDFEGSHQPTLKILVFSKESRKTIVE</sequence>
<dbReference type="EMBL" id="KN818231">
    <property type="protein sequence ID" value="KIL67645.1"/>
    <property type="molecule type" value="Genomic_DNA"/>
</dbReference>
<dbReference type="HOGENOM" id="CLU_2482847_0_0_1"/>
<evidence type="ECO:0000313" key="2">
    <source>
        <dbReference type="EMBL" id="KIL67645.1"/>
    </source>
</evidence>
<proteinExistence type="predicted"/>